<dbReference type="PANTHER" id="PTHR35889:SF3">
    <property type="entry name" value="F-BOX DOMAIN-CONTAINING PROTEIN"/>
    <property type="match status" value="1"/>
</dbReference>
<accession>A0A518AVR7</accession>
<feature type="domain" description="DUF1549" evidence="1">
    <location>
        <begin position="24"/>
        <end position="169"/>
    </location>
</feature>
<sequence>MGIAPAAAASLFETSGPTTTANDIDQAVRRRLNRLKLAAAPPCSDAVFLRRAFLDLIGTLPTADEARQFLNWNKANKRIALVNQLLSREEFVQYWGMKWCDLLRVKAEFPINLWPNAAQAYDRWIRESVRENKPYDHMVRELLTSSGSNFRVGPVNFYRAMQSNTPRDIASTVALTFMGERVDRWPAERLDGLAVFFSCVGFKGTREWKEEVVYFDSVKAVDEQANGNLAKAVFPDGTPASLDGQVDPREVFADWLICRENASFARCAANRIWFWLFGRGIVHEPDDFRSDNPASCPELLNTLEKKLIASKYDCRELIRFIVSSQTYQQSPVPRSDSQQADTQFACYPLRRLEAEVLIDAICGITDSTESYSSAIPEPFTFIPEQQRSIELPDGSITSSFLEMFGRPPRDTGMANERNNQPTSAQRLHMLNSSHIRRKIERSESMKTLIAKFQKNPVQGAAEIYLTVLSRYPTDVELAVVEQYAKGSIGKRRAAFDLVWALMNSSEFLYRH</sequence>
<dbReference type="KEGG" id="amuc:Pan181_50560"/>
<evidence type="ECO:0008006" key="5">
    <source>
        <dbReference type="Google" id="ProtNLM"/>
    </source>
</evidence>
<evidence type="ECO:0000259" key="2">
    <source>
        <dbReference type="Pfam" id="PF07587"/>
    </source>
</evidence>
<dbReference type="Pfam" id="PF07583">
    <property type="entry name" value="PSCyt2"/>
    <property type="match status" value="1"/>
</dbReference>
<gene>
    <name evidence="3" type="ORF">Pan181_50560</name>
</gene>
<dbReference type="AlphaFoldDB" id="A0A518AVR7"/>
<dbReference type="Pfam" id="PF07587">
    <property type="entry name" value="PSD1"/>
    <property type="match status" value="1"/>
</dbReference>
<reference evidence="3 4" key="1">
    <citation type="submission" date="2019-02" db="EMBL/GenBank/DDBJ databases">
        <title>Deep-cultivation of Planctomycetes and their phenomic and genomic characterization uncovers novel biology.</title>
        <authorList>
            <person name="Wiegand S."/>
            <person name="Jogler M."/>
            <person name="Boedeker C."/>
            <person name="Pinto D."/>
            <person name="Vollmers J."/>
            <person name="Rivas-Marin E."/>
            <person name="Kohn T."/>
            <person name="Peeters S.H."/>
            <person name="Heuer A."/>
            <person name="Rast P."/>
            <person name="Oberbeckmann S."/>
            <person name="Bunk B."/>
            <person name="Jeske O."/>
            <person name="Meyerdierks A."/>
            <person name="Storesund J.E."/>
            <person name="Kallscheuer N."/>
            <person name="Luecker S."/>
            <person name="Lage O.M."/>
            <person name="Pohl T."/>
            <person name="Merkel B.J."/>
            <person name="Hornburger P."/>
            <person name="Mueller R.-W."/>
            <person name="Bruemmer F."/>
            <person name="Labrenz M."/>
            <person name="Spormann A.M."/>
            <person name="Op den Camp H."/>
            <person name="Overmann J."/>
            <person name="Amann R."/>
            <person name="Jetten M.S.M."/>
            <person name="Mascher T."/>
            <person name="Medema M.H."/>
            <person name="Devos D.P."/>
            <person name="Kaster A.-K."/>
            <person name="Ovreas L."/>
            <person name="Rohde M."/>
            <person name="Galperin M.Y."/>
            <person name="Jogler C."/>
        </authorList>
    </citation>
    <scope>NUCLEOTIDE SEQUENCE [LARGE SCALE GENOMIC DNA]</scope>
    <source>
        <strain evidence="3 4">Pan181</strain>
    </source>
</reference>
<dbReference type="InterPro" id="IPR022655">
    <property type="entry name" value="DUF1553"/>
</dbReference>
<name>A0A518AVR7_9BACT</name>
<dbReference type="PANTHER" id="PTHR35889">
    <property type="entry name" value="CYCLOINULO-OLIGOSACCHARIDE FRUCTANOTRANSFERASE-RELATED"/>
    <property type="match status" value="1"/>
</dbReference>
<dbReference type="Proteomes" id="UP000315750">
    <property type="component" value="Chromosome"/>
</dbReference>
<keyword evidence="4" id="KW-1185">Reference proteome</keyword>
<dbReference type="InterPro" id="IPR011444">
    <property type="entry name" value="DUF1549"/>
</dbReference>
<protein>
    <recommendedName>
        <fullName evidence="5">DUF1553 domain-containing protein</fullName>
    </recommendedName>
</protein>
<evidence type="ECO:0000313" key="4">
    <source>
        <dbReference type="Proteomes" id="UP000315750"/>
    </source>
</evidence>
<proteinExistence type="predicted"/>
<dbReference type="EMBL" id="CP036278">
    <property type="protein sequence ID" value="QDU58816.1"/>
    <property type="molecule type" value="Genomic_DNA"/>
</dbReference>
<evidence type="ECO:0000259" key="1">
    <source>
        <dbReference type="Pfam" id="PF07583"/>
    </source>
</evidence>
<evidence type="ECO:0000313" key="3">
    <source>
        <dbReference type="EMBL" id="QDU58816.1"/>
    </source>
</evidence>
<feature type="domain" description="DUF1553" evidence="2">
    <location>
        <begin position="249"/>
        <end position="483"/>
    </location>
</feature>
<organism evidence="3 4">
    <name type="scientific">Aeoliella mucimassa</name>
    <dbReference type="NCBI Taxonomy" id="2527972"/>
    <lineage>
        <taxon>Bacteria</taxon>
        <taxon>Pseudomonadati</taxon>
        <taxon>Planctomycetota</taxon>
        <taxon>Planctomycetia</taxon>
        <taxon>Pirellulales</taxon>
        <taxon>Lacipirellulaceae</taxon>
        <taxon>Aeoliella</taxon>
    </lineage>
</organism>